<keyword evidence="2" id="KW-1185">Reference proteome</keyword>
<organism evidence="1 2">
    <name type="scientific">Hibiscus sabdariffa</name>
    <name type="common">roselle</name>
    <dbReference type="NCBI Taxonomy" id="183260"/>
    <lineage>
        <taxon>Eukaryota</taxon>
        <taxon>Viridiplantae</taxon>
        <taxon>Streptophyta</taxon>
        <taxon>Embryophyta</taxon>
        <taxon>Tracheophyta</taxon>
        <taxon>Spermatophyta</taxon>
        <taxon>Magnoliopsida</taxon>
        <taxon>eudicotyledons</taxon>
        <taxon>Gunneridae</taxon>
        <taxon>Pentapetalae</taxon>
        <taxon>rosids</taxon>
        <taxon>malvids</taxon>
        <taxon>Malvales</taxon>
        <taxon>Malvaceae</taxon>
        <taxon>Malvoideae</taxon>
        <taxon>Hibiscus</taxon>
    </lineage>
</organism>
<comment type="caution">
    <text evidence="1">The sequence shown here is derived from an EMBL/GenBank/DDBJ whole genome shotgun (WGS) entry which is preliminary data.</text>
</comment>
<evidence type="ECO:0000313" key="1">
    <source>
        <dbReference type="EMBL" id="KAK9032120.1"/>
    </source>
</evidence>
<gene>
    <name evidence="1" type="ORF">V6N11_056403</name>
</gene>
<proteinExistence type="predicted"/>
<reference evidence="1 2" key="1">
    <citation type="journal article" date="2024" name="G3 (Bethesda)">
        <title>Genome assembly of Hibiscus sabdariffa L. provides insights into metabolisms of medicinal natural products.</title>
        <authorList>
            <person name="Kim T."/>
        </authorList>
    </citation>
    <scope>NUCLEOTIDE SEQUENCE [LARGE SCALE GENOMIC DNA]</scope>
    <source>
        <strain evidence="1">TK-2024</strain>
        <tissue evidence="1">Old leaves</tissue>
    </source>
</reference>
<name>A0ABR2T479_9ROSI</name>
<protein>
    <submittedName>
        <fullName evidence="1">Uncharacterized protein</fullName>
    </submittedName>
</protein>
<evidence type="ECO:0000313" key="2">
    <source>
        <dbReference type="Proteomes" id="UP001396334"/>
    </source>
</evidence>
<dbReference type="EMBL" id="JBBPBN010000009">
    <property type="protein sequence ID" value="KAK9032120.1"/>
    <property type="molecule type" value="Genomic_DNA"/>
</dbReference>
<dbReference type="Proteomes" id="UP001396334">
    <property type="component" value="Unassembled WGS sequence"/>
</dbReference>
<sequence>MQEIQGDTPSCVIKAAPDFCTVYVINKAKISSIRDTSRSAPFASPLLDQINKQNSALLDNQIPTATINPAPKVVVARYKAEPDQRLWGGWVVGEGSAGEGGGWLVRDLGF</sequence>
<accession>A0ABR2T479</accession>